<evidence type="ECO:0000313" key="1">
    <source>
        <dbReference type="EMBL" id="MFC1408713.1"/>
    </source>
</evidence>
<reference evidence="1 2" key="1">
    <citation type="submission" date="2024-09" db="EMBL/GenBank/DDBJ databases">
        <authorList>
            <person name="Lee S.D."/>
        </authorList>
    </citation>
    <scope>NUCLEOTIDE SEQUENCE [LARGE SCALE GENOMIC DNA]</scope>
    <source>
        <strain evidence="1 2">N1-1</strain>
    </source>
</reference>
<proteinExistence type="predicted"/>
<gene>
    <name evidence="1" type="ORF">ACEZDG_05405</name>
</gene>
<protein>
    <submittedName>
        <fullName evidence="1">Uncharacterized protein</fullName>
    </submittedName>
</protein>
<name>A0ABV6V4W4_9ACTN</name>
<dbReference type="EMBL" id="JBHEZX010000002">
    <property type="protein sequence ID" value="MFC1408713.1"/>
    <property type="molecule type" value="Genomic_DNA"/>
</dbReference>
<keyword evidence="2" id="KW-1185">Reference proteome</keyword>
<sequence>MAASAAPFVLIMVGSAVEAIIQLMGGPGHVSPYGMTVGIEACAAGGALGLIPGLAVGVALALAQPPAGLPQYAPTPSRSGRAACVAGTVYFVENLVITAASGESFWILICLFGTPVAAAIAAALAKRIQG</sequence>
<organism evidence="1 2">
    <name type="scientific">Streptacidiphilus alkalitolerans</name>
    <dbReference type="NCBI Taxonomy" id="3342712"/>
    <lineage>
        <taxon>Bacteria</taxon>
        <taxon>Bacillati</taxon>
        <taxon>Actinomycetota</taxon>
        <taxon>Actinomycetes</taxon>
        <taxon>Kitasatosporales</taxon>
        <taxon>Streptomycetaceae</taxon>
        <taxon>Streptacidiphilus</taxon>
    </lineage>
</organism>
<evidence type="ECO:0000313" key="2">
    <source>
        <dbReference type="Proteomes" id="UP001592582"/>
    </source>
</evidence>
<dbReference type="Proteomes" id="UP001592582">
    <property type="component" value="Unassembled WGS sequence"/>
</dbReference>
<comment type="caution">
    <text evidence="1">The sequence shown here is derived from an EMBL/GenBank/DDBJ whole genome shotgun (WGS) entry which is preliminary data.</text>
</comment>
<accession>A0ABV6V4W4</accession>